<evidence type="ECO:0000256" key="4">
    <source>
        <dbReference type="ARBA" id="ARBA00023172"/>
    </source>
</evidence>
<dbReference type="PANTHER" id="PTHR30563:SF0">
    <property type="entry name" value="DNA RECOMBINATION PROTEIN RMUC"/>
    <property type="match status" value="1"/>
</dbReference>
<evidence type="ECO:0000256" key="1">
    <source>
        <dbReference type="ARBA" id="ARBA00003416"/>
    </source>
</evidence>
<dbReference type="AlphaFoldDB" id="A0A955KUU1"/>
<comment type="function">
    <text evidence="1">Involved in DNA recombination.</text>
</comment>
<keyword evidence="6" id="KW-1133">Transmembrane helix</keyword>
<proteinExistence type="inferred from homology"/>
<reference evidence="7" key="2">
    <citation type="journal article" date="2021" name="Microbiome">
        <title>Successional dynamics and alternative stable states in a saline activated sludge microbial community over 9 years.</title>
        <authorList>
            <person name="Wang Y."/>
            <person name="Ye J."/>
            <person name="Ju F."/>
            <person name="Liu L."/>
            <person name="Boyd J.A."/>
            <person name="Deng Y."/>
            <person name="Parks D.H."/>
            <person name="Jiang X."/>
            <person name="Yin X."/>
            <person name="Woodcroft B.J."/>
            <person name="Tyson G.W."/>
            <person name="Hugenholtz P."/>
            <person name="Polz M.F."/>
            <person name="Zhang T."/>
        </authorList>
    </citation>
    <scope>NUCLEOTIDE SEQUENCE</scope>
    <source>
        <strain evidence="7">HKST-UBA16</strain>
    </source>
</reference>
<evidence type="ECO:0000256" key="6">
    <source>
        <dbReference type="SAM" id="Phobius"/>
    </source>
</evidence>
<keyword evidence="6" id="KW-0812">Transmembrane</keyword>
<evidence type="ECO:0000313" key="7">
    <source>
        <dbReference type="EMBL" id="MCA9374972.1"/>
    </source>
</evidence>
<reference evidence="7" key="1">
    <citation type="submission" date="2020-04" db="EMBL/GenBank/DDBJ databases">
        <authorList>
            <person name="Zhang T."/>
        </authorList>
    </citation>
    <scope>NUCLEOTIDE SEQUENCE</scope>
    <source>
        <strain evidence="7">HKST-UBA16</strain>
    </source>
</reference>
<dbReference type="Proteomes" id="UP000748332">
    <property type="component" value="Unassembled WGS sequence"/>
</dbReference>
<name>A0A955KUU1_9BACT</name>
<sequence>MEIVIGVVAGIIVSGVVFVLLRKVLFQGQESASEAAAKAMELQMRSLMPQLLEDAEKRLVSMANEKLSAEKKEIKTDVENKRSEISRMIKRIEEELSKSQEKLVASDKDRIGSFNELKTRLDEQKKLTEQLRVTTNSLKSVLSDNQIRGQFGEKVTEDLLKMSGFVKGVDYNVQETTGSSARPDFTVLLPDQTKIFVDSKFPYANLQKMSEVDDEEQKKQYMKLFEKDVKEKIKQVAKRDYIDPNENTVDFVILFIPNEIIFSFIYDKMNSVWQEAMANKVILAGPFSFTAILRMVKQAYDNFRYQANIGKMILEIKNFNNEFDKFAESFQKVGERIASLEKQYNTVENTRMGQLKKRIEKVRILDEGVQEEQPPLLENPD</sequence>
<protein>
    <submittedName>
        <fullName evidence="7">DNA recombination protein RmuC</fullName>
    </submittedName>
</protein>
<accession>A0A955KUU1</accession>
<gene>
    <name evidence="7" type="primary">rmuC</name>
    <name evidence="7" type="ORF">KC622_01430</name>
</gene>
<dbReference type="GO" id="GO:0006310">
    <property type="term" value="P:DNA recombination"/>
    <property type="evidence" value="ECO:0007669"/>
    <property type="project" value="UniProtKB-KW"/>
</dbReference>
<keyword evidence="4" id="KW-0233">DNA recombination</keyword>
<evidence type="ECO:0000256" key="2">
    <source>
        <dbReference type="ARBA" id="ARBA00009840"/>
    </source>
</evidence>
<dbReference type="PANTHER" id="PTHR30563">
    <property type="entry name" value="DNA RECOMBINATION PROTEIN RMUC"/>
    <property type="match status" value="1"/>
</dbReference>
<organism evidence="7 8">
    <name type="scientific">Candidatus Dojkabacteria bacterium</name>
    <dbReference type="NCBI Taxonomy" id="2099670"/>
    <lineage>
        <taxon>Bacteria</taxon>
        <taxon>Candidatus Dojkabacteria</taxon>
    </lineage>
</organism>
<keyword evidence="6" id="KW-0472">Membrane</keyword>
<dbReference type="Pfam" id="PF02646">
    <property type="entry name" value="RmuC"/>
    <property type="match status" value="1"/>
</dbReference>
<feature type="coiled-coil region" evidence="5">
    <location>
        <begin position="52"/>
        <end position="109"/>
    </location>
</feature>
<keyword evidence="3 5" id="KW-0175">Coiled coil</keyword>
<evidence type="ECO:0000256" key="5">
    <source>
        <dbReference type="SAM" id="Coils"/>
    </source>
</evidence>
<dbReference type="EMBL" id="JAGQLM010000055">
    <property type="protein sequence ID" value="MCA9374972.1"/>
    <property type="molecule type" value="Genomic_DNA"/>
</dbReference>
<evidence type="ECO:0000256" key="3">
    <source>
        <dbReference type="ARBA" id="ARBA00023054"/>
    </source>
</evidence>
<feature type="transmembrane region" description="Helical" evidence="6">
    <location>
        <begin position="6"/>
        <end position="25"/>
    </location>
</feature>
<dbReference type="InterPro" id="IPR003798">
    <property type="entry name" value="DNA_recombination_RmuC"/>
</dbReference>
<comment type="caution">
    <text evidence="7">The sequence shown here is derived from an EMBL/GenBank/DDBJ whole genome shotgun (WGS) entry which is preliminary data.</text>
</comment>
<evidence type="ECO:0000313" key="8">
    <source>
        <dbReference type="Proteomes" id="UP000748332"/>
    </source>
</evidence>
<comment type="similarity">
    <text evidence="2">Belongs to the RmuC family.</text>
</comment>